<proteinExistence type="predicted"/>
<dbReference type="RefSeq" id="WP_279297573.1">
    <property type="nucleotide sequence ID" value="NZ_JAOTIF010000009.1"/>
</dbReference>
<reference evidence="1" key="2">
    <citation type="submission" date="2023-04" db="EMBL/GenBank/DDBJ databases">
        <title>Paracnuella aquatica gen. nov., sp. nov., a member of the family Chitinophagaceae isolated from a hot spring.</title>
        <authorList>
            <person name="Wang C."/>
        </authorList>
    </citation>
    <scope>NUCLEOTIDE SEQUENCE</scope>
    <source>
        <strain evidence="1">LB-8</strain>
    </source>
</reference>
<comment type="caution">
    <text evidence="1">The sequence shown here is derived from an EMBL/GenBank/DDBJ whole genome shotgun (WGS) entry which is preliminary data.</text>
</comment>
<dbReference type="EMBL" id="JAOTIF010000009">
    <property type="protein sequence ID" value="MCU7550133.1"/>
    <property type="molecule type" value="Genomic_DNA"/>
</dbReference>
<organism evidence="1 2">
    <name type="scientific">Paraflavisolibacter caeni</name>
    <dbReference type="NCBI Taxonomy" id="2982496"/>
    <lineage>
        <taxon>Bacteria</taxon>
        <taxon>Pseudomonadati</taxon>
        <taxon>Bacteroidota</taxon>
        <taxon>Chitinophagia</taxon>
        <taxon>Chitinophagales</taxon>
        <taxon>Chitinophagaceae</taxon>
        <taxon>Paraflavisolibacter</taxon>
    </lineage>
</organism>
<evidence type="ECO:0000313" key="2">
    <source>
        <dbReference type="Proteomes" id="UP001155483"/>
    </source>
</evidence>
<gene>
    <name evidence="1" type="ORF">OCK74_13500</name>
</gene>
<evidence type="ECO:0000313" key="1">
    <source>
        <dbReference type="EMBL" id="MCU7550133.1"/>
    </source>
</evidence>
<protein>
    <submittedName>
        <fullName evidence="1">Uncharacterized protein</fullName>
    </submittedName>
</protein>
<sequence length="177" mass="20666">MTDTALQTEWKKFADAIGGSISQAKESYFNPDNTYCIKTDKEEISLIWADKPAKGRGTHVNLQSVFRFRLKPGSTAYLKIYPKDLLTGLFSTWNKNRRRTEDPELDKAYIFIANEQETLSAVVYKLQQFHQQNKYRSFVIETENDSRTLLIQVNELLIQKEDLFFFYEFGKSLVEVL</sequence>
<keyword evidence="2" id="KW-1185">Reference proteome</keyword>
<reference evidence="1" key="1">
    <citation type="submission" date="2022-09" db="EMBL/GenBank/DDBJ databases">
        <authorList>
            <person name="Yuan C."/>
            <person name="Ke Z."/>
        </authorList>
    </citation>
    <scope>NUCLEOTIDE SEQUENCE</scope>
    <source>
        <strain evidence="1">LB-8</strain>
    </source>
</reference>
<dbReference type="AlphaFoldDB" id="A0A9X3BIK7"/>
<dbReference type="Proteomes" id="UP001155483">
    <property type="component" value="Unassembled WGS sequence"/>
</dbReference>
<accession>A0A9X3BIK7</accession>
<name>A0A9X3BIK7_9BACT</name>